<feature type="region of interest" description="Disordered" evidence="1">
    <location>
        <begin position="32"/>
        <end position="71"/>
    </location>
</feature>
<dbReference type="Proteomes" id="UP000476332">
    <property type="component" value="Unassembled WGS sequence"/>
</dbReference>
<evidence type="ECO:0000313" key="3">
    <source>
        <dbReference type="Proteomes" id="UP000476332"/>
    </source>
</evidence>
<accession>A0A6L9MMB1</accession>
<evidence type="ECO:0000256" key="1">
    <source>
        <dbReference type="SAM" id="MobiDB-lite"/>
    </source>
</evidence>
<dbReference type="EMBL" id="JAAAMJ010000021">
    <property type="protein sequence ID" value="NDV88855.1"/>
    <property type="molecule type" value="Genomic_DNA"/>
</dbReference>
<proteinExistence type="predicted"/>
<protein>
    <submittedName>
        <fullName evidence="2">Uncharacterized protein</fullName>
    </submittedName>
</protein>
<name>A0A6L9MMB1_9HYPH</name>
<keyword evidence="3" id="KW-1185">Reference proteome</keyword>
<evidence type="ECO:0000313" key="2">
    <source>
        <dbReference type="EMBL" id="NDV88855.1"/>
    </source>
</evidence>
<gene>
    <name evidence="2" type="ORF">GTW51_19395</name>
</gene>
<sequence length="71" mass="7410">MSVTVAATDPDAWMRAPLFVGRAEDAATVDPMQLDGQSEDGPKAVPVSDTSTVAPQSDRLFVARPGAGRPQ</sequence>
<organism evidence="2 3">
    <name type="scientific">Aurantimonas aggregata</name>
    <dbReference type="NCBI Taxonomy" id="2047720"/>
    <lineage>
        <taxon>Bacteria</taxon>
        <taxon>Pseudomonadati</taxon>
        <taxon>Pseudomonadota</taxon>
        <taxon>Alphaproteobacteria</taxon>
        <taxon>Hyphomicrobiales</taxon>
        <taxon>Aurantimonadaceae</taxon>
        <taxon>Aurantimonas</taxon>
    </lineage>
</organism>
<dbReference type="RefSeq" id="WP_163045706.1">
    <property type="nucleotide sequence ID" value="NZ_JAAAMJ010000021.1"/>
</dbReference>
<reference evidence="2 3" key="1">
    <citation type="submission" date="2020-01" db="EMBL/GenBank/DDBJ databases">
        <title>Genomes of bacteria type strains.</title>
        <authorList>
            <person name="Chen J."/>
            <person name="Zhu S."/>
            <person name="Chen J."/>
        </authorList>
    </citation>
    <scope>NUCLEOTIDE SEQUENCE [LARGE SCALE GENOMIC DNA]</scope>
    <source>
        <strain evidence="2 3">KCTC 52919</strain>
    </source>
</reference>
<dbReference type="AlphaFoldDB" id="A0A6L9MMB1"/>
<comment type="caution">
    <text evidence="2">The sequence shown here is derived from an EMBL/GenBank/DDBJ whole genome shotgun (WGS) entry which is preliminary data.</text>
</comment>